<accession>A0A8R1EHQ8</accession>
<name>A0A8R1EHQ8_CAEJA</name>
<proteinExistence type="predicted"/>
<dbReference type="Proteomes" id="UP000005237">
    <property type="component" value="Unassembled WGS sequence"/>
</dbReference>
<feature type="signal peptide" evidence="1">
    <location>
        <begin position="1"/>
        <end position="20"/>
    </location>
</feature>
<organism evidence="2 3">
    <name type="scientific">Caenorhabditis japonica</name>
    <dbReference type="NCBI Taxonomy" id="281687"/>
    <lineage>
        <taxon>Eukaryota</taxon>
        <taxon>Metazoa</taxon>
        <taxon>Ecdysozoa</taxon>
        <taxon>Nematoda</taxon>
        <taxon>Chromadorea</taxon>
        <taxon>Rhabditida</taxon>
        <taxon>Rhabditina</taxon>
        <taxon>Rhabditomorpha</taxon>
        <taxon>Rhabditoidea</taxon>
        <taxon>Rhabditidae</taxon>
        <taxon>Peloderinae</taxon>
        <taxon>Caenorhabditis</taxon>
    </lineage>
</organism>
<sequence length="98" mass="10092">MKSAFLLSISAFLLVAGTQAGPIISTAIPKISSSSIIPPIINPSIIGSPIPSDIPIISSSIPSIIITEAPIKIAPRSIEEIITISPESIIIPSIKPAN</sequence>
<keyword evidence="1" id="KW-0732">Signal</keyword>
<evidence type="ECO:0000313" key="3">
    <source>
        <dbReference type="Proteomes" id="UP000005237"/>
    </source>
</evidence>
<keyword evidence="3" id="KW-1185">Reference proteome</keyword>
<feature type="chain" id="PRO_5035908433" evidence="1">
    <location>
        <begin position="21"/>
        <end position="98"/>
    </location>
</feature>
<protein>
    <submittedName>
        <fullName evidence="2">Uncharacterized protein</fullName>
    </submittedName>
</protein>
<reference evidence="2" key="2">
    <citation type="submission" date="2022-06" db="UniProtKB">
        <authorList>
            <consortium name="EnsemblMetazoa"/>
        </authorList>
    </citation>
    <scope>IDENTIFICATION</scope>
    <source>
        <strain evidence="2">DF5081</strain>
    </source>
</reference>
<dbReference type="AlphaFoldDB" id="A0A8R1EHQ8"/>
<reference evidence="3" key="1">
    <citation type="submission" date="2010-08" db="EMBL/GenBank/DDBJ databases">
        <authorList>
            <consortium name="Caenorhabditis japonica Sequencing Consortium"/>
            <person name="Wilson R.K."/>
        </authorList>
    </citation>
    <scope>NUCLEOTIDE SEQUENCE [LARGE SCALE GENOMIC DNA]</scope>
    <source>
        <strain evidence="3">DF5081</strain>
    </source>
</reference>
<evidence type="ECO:0000313" key="2">
    <source>
        <dbReference type="EnsemblMetazoa" id="CJA37152.1"/>
    </source>
</evidence>
<dbReference type="EnsemblMetazoa" id="CJA37152.1">
    <property type="protein sequence ID" value="CJA37152.1"/>
    <property type="gene ID" value="WBGene00212999"/>
</dbReference>
<evidence type="ECO:0000256" key="1">
    <source>
        <dbReference type="SAM" id="SignalP"/>
    </source>
</evidence>